<evidence type="ECO:0000313" key="1">
    <source>
        <dbReference type="EMBL" id="NYD36779.1"/>
    </source>
</evidence>
<accession>A0A7Y9DWP0</accession>
<keyword evidence="2" id="KW-1185">Reference proteome</keyword>
<organism evidence="1 2">
    <name type="scientific">Actinomycetospora corticicola</name>
    <dbReference type="NCBI Taxonomy" id="663602"/>
    <lineage>
        <taxon>Bacteria</taxon>
        <taxon>Bacillati</taxon>
        <taxon>Actinomycetota</taxon>
        <taxon>Actinomycetes</taxon>
        <taxon>Pseudonocardiales</taxon>
        <taxon>Pseudonocardiaceae</taxon>
        <taxon>Actinomycetospora</taxon>
    </lineage>
</organism>
<gene>
    <name evidence="1" type="ORF">BJ983_002881</name>
</gene>
<reference evidence="1 2" key="1">
    <citation type="submission" date="2020-07" db="EMBL/GenBank/DDBJ databases">
        <title>Sequencing the genomes of 1000 actinobacteria strains.</title>
        <authorList>
            <person name="Klenk H.-P."/>
        </authorList>
    </citation>
    <scope>NUCLEOTIDE SEQUENCE [LARGE SCALE GENOMIC DNA]</scope>
    <source>
        <strain evidence="1 2">DSM 45772</strain>
    </source>
</reference>
<evidence type="ECO:0000313" key="2">
    <source>
        <dbReference type="Proteomes" id="UP000535890"/>
    </source>
</evidence>
<dbReference type="EMBL" id="JACCBN010000001">
    <property type="protein sequence ID" value="NYD36779.1"/>
    <property type="molecule type" value="Genomic_DNA"/>
</dbReference>
<dbReference type="AlphaFoldDB" id="A0A7Y9DWP0"/>
<sequence>MTYCAPRVTPGGPATDLPDAGEGACCWGNVIGGPNHCTCWVPVYDLEQGPLDETLAGWLAAGVEPNTAATMCGGCAYRPGSPEKLGDDRHAADADELERVAGSATDRFFCHAGIRRVVRWRHPSGAEIDGHAASYHPPIRHGAPWRADGQPAELCAGWAARRRALTAGGAR</sequence>
<proteinExistence type="predicted"/>
<name>A0A7Y9DWP0_9PSEU</name>
<protein>
    <submittedName>
        <fullName evidence="1">Uncharacterized protein</fullName>
    </submittedName>
</protein>
<dbReference type="Proteomes" id="UP000535890">
    <property type="component" value="Unassembled WGS sequence"/>
</dbReference>
<comment type="caution">
    <text evidence="1">The sequence shown here is derived from an EMBL/GenBank/DDBJ whole genome shotgun (WGS) entry which is preliminary data.</text>
</comment>
<dbReference type="RefSeq" id="WP_179794405.1">
    <property type="nucleotide sequence ID" value="NZ_BAABHP010000021.1"/>
</dbReference>